<dbReference type="InterPro" id="IPR034660">
    <property type="entry name" value="DinB/YfiT-like"/>
</dbReference>
<evidence type="ECO:0000313" key="3">
    <source>
        <dbReference type="Proteomes" id="UP000320811"/>
    </source>
</evidence>
<name>A0A561Q4R0_9BACT</name>
<evidence type="ECO:0000313" key="2">
    <source>
        <dbReference type="EMBL" id="TWF45328.1"/>
    </source>
</evidence>
<dbReference type="EMBL" id="VIWO01000001">
    <property type="protein sequence ID" value="TWF45328.1"/>
    <property type="molecule type" value="Genomic_DNA"/>
</dbReference>
<dbReference type="OrthoDB" id="9793216at2"/>
<reference evidence="2 3" key="1">
    <citation type="submission" date="2019-06" db="EMBL/GenBank/DDBJ databases">
        <title>Sorghum-associated microbial communities from plants grown in Nebraska, USA.</title>
        <authorList>
            <person name="Schachtman D."/>
        </authorList>
    </citation>
    <scope>NUCLEOTIDE SEQUENCE [LARGE SCALE GENOMIC DNA]</scope>
    <source>
        <strain evidence="2 3">1209</strain>
    </source>
</reference>
<comment type="caution">
    <text evidence="2">The sequence shown here is derived from an EMBL/GenBank/DDBJ whole genome shotgun (WGS) entry which is preliminary data.</text>
</comment>
<accession>A0A561Q4R0</accession>
<protein>
    <submittedName>
        <fullName evidence="2">DinB family protein</fullName>
    </submittedName>
</protein>
<dbReference type="SUPFAM" id="SSF109854">
    <property type="entry name" value="DinB/YfiT-like putative metalloenzymes"/>
    <property type="match status" value="1"/>
</dbReference>
<feature type="domain" description="DinB-like" evidence="1">
    <location>
        <begin position="32"/>
        <end position="163"/>
    </location>
</feature>
<dbReference type="InterPro" id="IPR024775">
    <property type="entry name" value="DinB-like"/>
</dbReference>
<sequence>MKKDAISPDPGYYTRYISLVPDTDLNTALDQALKDLEALDAAQLEPLGNYAYGPGKWTVKEVLQHITDTERVFTFRALMFARGDKQVPPSMDQDEYAAHAATNHRSVAEVLEELKAVRMASIALFKSFSDEVLKQTGMSWETEMSVLALGFTTVGHQLHHLQILRERYLQAQN</sequence>
<organism evidence="2 3">
    <name type="scientific">Chitinophaga polysaccharea</name>
    <dbReference type="NCBI Taxonomy" id="1293035"/>
    <lineage>
        <taxon>Bacteria</taxon>
        <taxon>Pseudomonadati</taxon>
        <taxon>Bacteroidota</taxon>
        <taxon>Chitinophagia</taxon>
        <taxon>Chitinophagales</taxon>
        <taxon>Chitinophagaceae</taxon>
        <taxon>Chitinophaga</taxon>
    </lineage>
</organism>
<dbReference type="Proteomes" id="UP000320811">
    <property type="component" value="Unassembled WGS sequence"/>
</dbReference>
<gene>
    <name evidence="2" type="ORF">FHW36_1011258</name>
</gene>
<dbReference type="RefSeq" id="WP_145663885.1">
    <property type="nucleotide sequence ID" value="NZ_VIWO01000001.1"/>
</dbReference>
<dbReference type="Pfam" id="PF12867">
    <property type="entry name" value="DinB_2"/>
    <property type="match status" value="1"/>
</dbReference>
<dbReference type="Gene3D" id="1.20.120.450">
    <property type="entry name" value="dinb family like domain"/>
    <property type="match status" value="1"/>
</dbReference>
<evidence type="ECO:0000259" key="1">
    <source>
        <dbReference type="Pfam" id="PF12867"/>
    </source>
</evidence>
<dbReference type="AlphaFoldDB" id="A0A561Q4R0"/>
<proteinExistence type="predicted"/>
<keyword evidence="3" id="KW-1185">Reference proteome</keyword>